<dbReference type="AlphaFoldDB" id="A0A1M5QLP2"/>
<dbReference type="SUPFAM" id="SSF53335">
    <property type="entry name" value="S-adenosyl-L-methionine-dependent methyltransferases"/>
    <property type="match status" value="1"/>
</dbReference>
<evidence type="ECO:0000313" key="5">
    <source>
        <dbReference type="Proteomes" id="UP000184074"/>
    </source>
</evidence>
<proteinExistence type="predicted"/>
<dbReference type="STRING" id="1508389.SAMN05444003_2196"/>
<name>A0A1M5QLP2_9RHOB</name>
<keyword evidence="2 4" id="KW-0808">Transferase</keyword>
<evidence type="ECO:0000313" key="4">
    <source>
        <dbReference type="EMBL" id="SHH15024.1"/>
    </source>
</evidence>
<dbReference type="GO" id="GO:0032259">
    <property type="term" value="P:methylation"/>
    <property type="evidence" value="ECO:0007669"/>
    <property type="project" value="UniProtKB-KW"/>
</dbReference>
<keyword evidence="1 4" id="KW-0489">Methyltransferase</keyword>
<organism evidence="4 5">
    <name type="scientific">Cognatiyoonia sediminum</name>
    <dbReference type="NCBI Taxonomy" id="1508389"/>
    <lineage>
        <taxon>Bacteria</taxon>
        <taxon>Pseudomonadati</taxon>
        <taxon>Pseudomonadota</taxon>
        <taxon>Alphaproteobacteria</taxon>
        <taxon>Rhodobacterales</taxon>
        <taxon>Paracoccaceae</taxon>
        <taxon>Cognatiyoonia</taxon>
    </lineage>
</organism>
<dbReference type="GO" id="GO:0008757">
    <property type="term" value="F:S-adenosylmethionine-dependent methyltransferase activity"/>
    <property type="evidence" value="ECO:0007669"/>
    <property type="project" value="InterPro"/>
</dbReference>
<evidence type="ECO:0000259" key="3">
    <source>
        <dbReference type="Pfam" id="PF08241"/>
    </source>
</evidence>
<dbReference type="OrthoDB" id="9793723at2"/>
<dbReference type="PANTHER" id="PTHR13090:SF1">
    <property type="entry name" value="ARGININE-HYDROXYLASE NDUFAF5, MITOCHONDRIAL"/>
    <property type="match status" value="1"/>
</dbReference>
<keyword evidence="5" id="KW-1185">Reference proteome</keyword>
<dbReference type="InterPro" id="IPR050602">
    <property type="entry name" value="Malonyl-ACP_OMT"/>
</dbReference>
<dbReference type="Proteomes" id="UP000184074">
    <property type="component" value="Unassembled WGS sequence"/>
</dbReference>
<protein>
    <submittedName>
        <fullName evidence="4">Methyltransferase domain-containing protein</fullName>
    </submittedName>
</protein>
<dbReference type="EMBL" id="FQXB01000003">
    <property type="protein sequence ID" value="SHH15024.1"/>
    <property type="molecule type" value="Genomic_DNA"/>
</dbReference>
<accession>A0A1M5QLP2</accession>
<sequence>MTTNRPDLFDPNALAKNRARAKCAPVDFLREAAIDDVQERLNEVNRSFNSVAVVTPRPNLWDSFQEAATFVADDEILQLEETAFDLVIHDLCLHWSNDPVGQIVQSRRALKPDGLFIGTLFGGQTLNELRSCLAQAEAEITGGLSARIAPMAEIRDLGALLQRAGLALPVADGTPFNVSYASPFDLMKELRQMGEGNCITQRAKHFSKRAIFLRATQIYAETFGTENGRVTATFEIITLTGWAPDAGQQQPLRPGSAKNRLADALGAVETKLKPF</sequence>
<reference evidence="4 5" key="1">
    <citation type="submission" date="2016-11" db="EMBL/GenBank/DDBJ databases">
        <authorList>
            <person name="Jaros S."/>
            <person name="Januszkiewicz K."/>
            <person name="Wedrychowicz H."/>
        </authorList>
    </citation>
    <scope>NUCLEOTIDE SEQUENCE [LARGE SCALE GENOMIC DNA]</scope>
    <source>
        <strain evidence="4 5">DSM 28715</strain>
    </source>
</reference>
<dbReference type="InterPro" id="IPR013216">
    <property type="entry name" value="Methyltransf_11"/>
</dbReference>
<dbReference type="RefSeq" id="WP_072901032.1">
    <property type="nucleotide sequence ID" value="NZ_FQXB01000003.1"/>
</dbReference>
<evidence type="ECO:0000256" key="2">
    <source>
        <dbReference type="ARBA" id="ARBA00022679"/>
    </source>
</evidence>
<dbReference type="InterPro" id="IPR029063">
    <property type="entry name" value="SAM-dependent_MTases_sf"/>
</dbReference>
<feature type="domain" description="Methyltransferase type 11" evidence="3">
    <location>
        <begin position="67"/>
        <end position="117"/>
    </location>
</feature>
<dbReference type="Gene3D" id="3.40.50.150">
    <property type="entry name" value="Vaccinia Virus protein VP39"/>
    <property type="match status" value="1"/>
</dbReference>
<gene>
    <name evidence="4" type="ORF">SAMN05444003_2196</name>
</gene>
<dbReference type="Pfam" id="PF08241">
    <property type="entry name" value="Methyltransf_11"/>
    <property type="match status" value="1"/>
</dbReference>
<evidence type="ECO:0000256" key="1">
    <source>
        <dbReference type="ARBA" id="ARBA00022603"/>
    </source>
</evidence>
<dbReference type="PANTHER" id="PTHR13090">
    <property type="entry name" value="ARGININE-HYDROXYLASE NDUFAF5, MITOCHONDRIAL"/>
    <property type="match status" value="1"/>
</dbReference>